<organism evidence="5 6">
    <name type="scientific">Extremus antarcticus</name>
    <dbReference type="NCBI Taxonomy" id="702011"/>
    <lineage>
        <taxon>Eukaryota</taxon>
        <taxon>Fungi</taxon>
        <taxon>Dikarya</taxon>
        <taxon>Ascomycota</taxon>
        <taxon>Pezizomycotina</taxon>
        <taxon>Dothideomycetes</taxon>
        <taxon>Dothideomycetidae</taxon>
        <taxon>Mycosphaerellales</taxon>
        <taxon>Extremaceae</taxon>
        <taxon>Extremus</taxon>
    </lineage>
</organism>
<dbReference type="GO" id="GO:0016491">
    <property type="term" value="F:oxidoreductase activity"/>
    <property type="evidence" value="ECO:0007669"/>
    <property type="project" value="UniProtKB-KW"/>
</dbReference>
<dbReference type="PANTHER" id="PTHR43976:SF16">
    <property type="entry name" value="SHORT-CHAIN DEHYDROGENASE_REDUCTASE FAMILY PROTEIN"/>
    <property type="match status" value="1"/>
</dbReference>
<evidence type="ECO:0000256" key="3">
    <source>
        <dbReference type="ARBA" id="ARBA00023002"/>
    </source>
</evidence>
<dbReference type="PRINTS" id="PR00081">
    <property type="entry name" value="GDHRDH"/>
</dbReference>
<name>A0AAJ0G3W0_9PEZI</name>
<sequence>MPELIWLITGCSSGLGEALTQAVLARGDKVIATARSPVDRLKKLENAGAAVLELDVTATPAALGAVVEKALEIYGAIDVLVPNAGYGEMIYAEEATSDIWTRQLTVNFYGVTNLVASLLPHFRSRKTGTIAFMNSIYAHVSTPAGGPYAVSKHAIAAYSKTLAAEIGEFGIKPIIFDMGFIRTDS</sequence>
<keyword evidence="2" id="KW-0521">NADP</keyword>
<dbReference type="PANTHER" id="PTHR43976">
    <property type="entry name" value="SHORT CHAIN DEHYDROGENASE"/>
    <property type="match status" value="1"/>
</dbReference>
<comment type="caution">
    <text evidence="5">The sequence shown here is derived from an EMBL/GenBank/DDBJ whole genome shotgun (WGS) entry which is preliminary data.</text>
</comment>
<accession>A0AAJ0G3W0</accession>
<dbReference type="Pfam" id="PF00106">
    <property type="entry name" value="adh_short"/>
    <property type="match status" value="1"/>
</dbReference>
<protein>
    <submittedName>
        <fullName evidence="5">Uncharacterized protein</fullName>
    </submittedName>
</protein>
<dbReference type="EMBL" id="JAWDJX010000111">
    <property type="protein sequence ID" value="KAK3046154.1"/>
    <property type="molecule type" value="Genomic_DNA"/>
</dbReference>
<gene>
    <name evidence="5" type="ORF">LTR09_012338</name>
</gene>
<dbReference type="PROSITE" id="PS00061">
    <property type="entry name" value="ADH_SHORT"/>
    <property type="match status" value="1"/>
</dbReference>
<evidence type="ECO:0000313" key="5">
    <source>
        <dbReference type="EMBL" id="KAK3046154.1"/>
    </source>
</evidence>
<dbReference type="SUPFAM" id="SSF51735">
    <property type="entry name" value="NAD(P)-binding Rossmann-fold domains"/>
    <property type="match status" value="1"/>
</dbReference>
<proteinExistence type="inferred from homology"/>
<dbReference type="AlphaFoldDB" id="A0AAJ0G3W0"/>
<reference evidence="5" key="1">
    <citation type="submission" date="2023-04" db="EMBL/GenBank/DDBJ databases">
        <title>Black Yeasts Isolated from many extreme environments.</title>
        <authorList>
            <person name="Coleine C."/>
            <person name="Stajich J.E."/>
            <person name="Selbmann L."/>
        </authorList>
    </citation>
    <scope>NUCLEOTIDE SEQUENCE</scope>
    <source>
        <strain evidence="5">CCFEE 5312</strain>
    </source>
</reference>
<dbReference type="Gene3D" id="3.40.50.720">
    <property type="entry name" value="NAD(P)-binding Rossmann-like Domain"/>
    <property type="match status" value="1"/>
</dbReference>
<keyword evidence="6" id="KW-1185">Reference proteome</keyword>
<evidence type="ECO:0000256" key="1">
    <source>
        <dbReference type="ARBA" id="ARBA00006484"/>
    </source>
</evidence>
<evidence type="ECO:0000313" key="6">
    <source>
        <dbReference type="Proteomes" id="UP001271007"/>
    </source>
</evidence>
<evidence type="ECO:0000256" key="2">
    <source>
        <dbReference type="ARBA" id="ARBA00022857"/>
    </source>
</evidence>
<dbReference type="InterPro" id="IPR020904">
    <property type="entry name" value="Sc_DH/Rdtase_CS"/>
</dbReference>
<dbReference type="InterPro" id="IPR036291">
    <property type="entry name" value="NAD(P)-bd_dom_sf"/>
</dbReference>
<keyword evidence="3" id="KW-0560">Oxidoreductase</keyword>
<dbReference type="InterPro" id="IPR002347">
    <property type="entry name" value="SDR_fam"/>
</dbReference>
<dbReference type="Proteomes" id="UP001271007">
    <property type="component" value="Unassembled WGS sequence"/>
</dbReference>
<evidence type="ECO:0000256" key="4">
    <source>
        <dbReference type="RuleBase" id="RU000363"/>
    </source>
</evidence>
<dbReference type="PRINTS" id="PR00080">
    <property type="entry name" value="SDRFAMILY"/>
</dbReference>
<dbReference type="InterPro" id="IPR051911">
    <property type="entry name" value="SDR_oxidoreductase"/>
</dbReference>
<comment type="similarity">
    <text evidence="1 4">Belongs to the short-chain dehydrogenases/reductases (SDR) family.</text>
</comment>